<reference evidence="3 4" key="1">
    <citation type="submission" date="2024-01" db="EMBL/GenBank/DDBJ databases">
        <title>A draft genome for a cacao thread blight-causing isolate of Paramarasmius palmivorus.</title>
        <authorList>
            <person name="Baruah I.K."/>
            <person name="Bukari Y."/>
            <person name="Amoako-Attah I."/>
            <person name="Meinhardt L.W."/>
            <person name="Bailey B.A."/>
            <person name="Cohen S.P."/>
        </authorList>
    </citation>
    <scope>NUCLEOTIDE SEQUENCE [LARGE SCALE GENOMIC DNA]</scope>
    <source>
        <strain evidence="3 4">GH-12</strain>
    </source>
</reference>
<feature type="region of interest" description="Disordered" evidence="1">
    <location>
        <begin position="1"/>
        <end position="121"/>
    </location>
</feature>
<keyword evidence="2" id="KW-0812">Transmembrane</keyword>
<accession>A0AAW0BPL2</accession>
<feature type="transmembrane region" description="Helical" evidence="2">
    <location>
        <begin position="348"/>
        <end position="379"/>
    </location>
</feature>
<feature type="compositionally biased region" description="Basic and acidic residues" evidence="1">
    <location>
        <begin position="158"/>
        <end position="169"/>
    </location>
</feature>
<name>A0AAW0BPL2_9AGAR</name>
<feature type="compositionally biased region" description="Polar residues" evidence="1">
    <location>
        <begin position="1"/>
        <end position="14"/>
    </location>
</feature>
<feature type="region of interest" description="Disordered" evidence="1">
    <location>
        <begin position="156"/>
        <end position="193"/>
    </location>
</feature>
<feature type="transmembrane region" description="Helical" evidence="2">
    <location>
        <begin position="218"/>
        <end position="242"/>
    </location>
</feature>
<dbReference type="EMBL" id="JAYKXP010000097">
    <property type="protein sequence ID" value="KAK7027313.1"/>
    <property type="molecule type" value="Genomic_DNA"/>
</dbReference>
<protein>
    <recommendedName>
        <fullName evidence="5">Sensor domain-containing protein</fullName>
    </recommendedName>
</protein>
<comment type="caution">
    <text evidence="3">The sequence shown here is derived from an EMBL/GenBank/DDBJ whole genome shotgun (WGS) entry which is preliminary data.</text>
</comment>
<feature type="compositionally biased region" description="Polar residues" evidence="1">
    <location>
        <begin position="64"/>
        <end position="97"/>
    </location>
</feature>
<feature type="compositionally biased region" description="Basic residues" evidence="1">
    <location>
        <begin position="44"/>
        <end position="53"/>
    </location>
</feature>
<keyword evidence="4" id="KW-1185">Reference proteome</keyword>
<evidence type="ECO:0000256" key="2">
    <source>
        <dbReference type="SAM" id="Phobius"/>
    </source>
</evidence>
<keyword evidence="2" id="KW-0472">Membrane</keyword>
<evidence type="ECO:0000313" key="4">
    <source>
        <dbReference type="Proteomes" id="UP001383192"/>
    </source>
</evidence>
<evidence type="ECO:0000256" key="1">
    <source>
        <dbReference type="SAM" id="MobiDB-lite"/>
    </source>
</evidence>
<dbReference type="AlphaFoldDB" id="A0AAW0BPL2"/>
<evidence type="ECO:0008006" key="5">
    <source>
        <dbReference type="Google" id="ProtNLM"/>
    </source>
</evidence>
<organism evidence="3 4">
    <name type="scientific">Paramarasmius palmivorus</name>
    <dbReference type="NCBI Taxonomy" id="297713"/>
    <lineage>
        <taxon>Eukaryota</taxon>
        <taxon>Fungi</taxon>
        <taxon>Dikarya</taxon>
        <taxon>Basidiomycota</taxon>
        <taxon>Agaricomycotina</taxon>
        <taxon>Agaricomycetes</taxon>
        <taxon>Agaricomycetidae</taxon>
        <taxon>Agaricales</taxon>
        <taxon>Marasmiineae</taxon>
        <taxon>Marasmiaceae</taxon>
        <taxon>Paramarasmius</taxon>
    </lineage>
</organism>
<sequence length="414" mass="45778">MSSSNPVPDSQNVVTIMPETPQGAIQALINDPPPPYPSQPSPGRTRRTRRNRRTAPGPEPLHSRISSDSTNLSHELETTEASETTPLLNSGNTSASTARPRRANGRPRSASHGSVFSASSAAPSLAQTVVTLFQAEYDSDYGSDDDESIDAEQEDQAEAYHRGHEDVSRTAHSTSHLARHNTLTSPTHDHEPNRKIRHGLFSKSFWRRYYHPLTRRPYYTAFFHLVVLNFPFALAAWVYLFVFTLTGTALLITLPIGALLCFLNALGARIFARGELYLQRTFHGTSSFYPFPVVSSSNNSLPIFTRMRPPSAAEIESGYAAYGDLVPEESFYRNSYFMFTDPTTYQSLFYFLVIKPVITLVLSLLILVVFIPMIVLGLVTAGATAPPAMRAIRRLGRWQAGVAVDGLVGTRSRA</sequence>
<gene>
    <name evidence="3" type="ORF">VNI00_015276</name>
</gene>
<dbReference type="Proteomes" id="UP001383192">
    <property type="component" value="Unassembled WGS sequence"/>
</dbReference>
<evidence type="ECO:0000313" key="3">
    <source>
        <dbReference type="EMBL" id="KAK7027313.1"/>
    </source>
</evidence>
<feature type="compositionally biased region" description="Low complexity" evidence="1">
    <location>
        <begin position="110"/>
        <end position="121"/>
    </location>
</feature>
<feature type="compositionally biased region" description="Pro residues" evidence="1">
    <location>
        <begin position="31"/>
        <end position="40"/>
    </location>
</feature>
<proteinExistence type="predicted"/>
<feature type="transmembrane region" description="Helical" evidence="2">
    <location>
        <begin position="248"/>
        <end position="272"/>
    </location>
</feature>
<keyword evidence="2" id="KW-1133">Transmembrane helix</keyword>
<feature type="compositionally biased region" description="Polar residues" evidence="1">
    <location>
        <begin position="170"/>
        <end position="186"/>
    </location>
</feature>